<dbReference type="PANTHER" id="PTHR33693:SF9">
    <property type="entry name" value="TYPE-4 URACIL-DNA GLYCOSYLASE"/>
    <property type="match status" value="1"/>
</dbReference>
<keyword evidence="12" id="KW-1185">Reference proteome</keyword>
<keyword evidence="7" id="KW-0408">Iron</keyword>
<dbReference type="RefSeq" id="WP_209600928.1">
    <property type="nucleotide sequence ID" value="NZ_JAGILA010000001.1"/>
</dbReference>
<comment type="similarity">
    <text evidence="1">Belongs to the uracil-DNA glycosylase (UDG) superfamily. Type 4 (UDGa) family.</text>
</comment>
<dbReference type="SMART" id="SM00986">
    <property type="entry name" value="UDG"/>
    <property type="match status" value="1"/>
</dbReference>
<dbReference type="NCBIfam" id="TIGR03914">
    <property type="entry name" value="UDG_fam_dom"/>
    <property type="match status" value="1"/>
</dbReference>
<dbReference type="SMART" id="SM00987">
    <property type="entry name" value="UreE_C"/>
    <property type="match status" value="1"/>
</dbReference>
<keyword evidence="3" id="KW-0004">4Fe-4S</keyword>
<dbReference type="InterPro" id="IPR036895">
    <property type="entry name" value="Uracil-DNA_glycosylase-like_sf"/>
</dbReference>
<keyword evidence="11" id="KW-0808">Transferase</keyword>
<keyword evidence="6" id="KW-0378">Hydrolase</keyword>
<keyword evidence="4" id="KW-0479">Metal-binding</keyword>
<dbReference type="GO" id="GO:0003887">
    <property type="term" value="F:DNA-directed DNA polymerase activity"/>
    <property type="evidence" value="ECO:0007669"/>
    <property type="project" value="UniProtKB-EC"/>
</dbReference>
<evidence type="ECO:0000256" key="4">
    <source>
        <dbReference type="ARBA" id="ARBA00022723"/>
    </source>
</evidence>
<evidence type="ECO:0000256" key="8">
    <source>
        <dbReference type="ARBA" id="ARBA00023014"/>
    </source>
</evidence>
<evidence type="ECO:0000256" key="5">
    <source>
        <dbReference type="ARBA" id="ARBA00022763"/>
    </source>
</evidence>
<evidence type="ECO:0000256" key="3">
    <source>
        <dbReference type="ARBA" id="ARBA00022485"/>
    </source>
</evidence>
<dbReference type="InterPro" id="IPR005122">
    <property type="entry name" value="Uracil-DNA_glycosylase-like"/>
</dbReference>
<dbReference type="PANTHER" id="PTHR33693">
    <property type="entry name" value="TYPE-5 URACIL-DNA GLYCOSYLASE"/>
    <property type="match status" value="1"/>
</dbReference>
<evidence type="ECO:0000256" key="7">
    <source>
        <dbReference type="ARBA" id="ARBA00023004"/>
    </source>
</evidence>
<comment type="caution">
    <text evidence="11">The sequence shown here is derived from an EMBL/GenBank/DDBJ whole genome shotgun (WGS) entry which is preliminary data.</text>
</comment>
<evidence type="ECO:0000313" key="11">
    <source>
        <dbReference type="EMBL" id="MBP2234726.1"/>
    </source>
</evidence>
<name>A0ABS4QVQ5_9HYPH</name>
<dbReference type="Pfam" id="PF03167">
    <property type="entry name" value="UDG"/>
    <property type="match status" value="1"/>
</dbReference>
<protein>
    <recommendedName>
        <fullName evidence="2">Type-4 uracil-DNA glycosylase</fullName>
    </recommendedName>
</protein>
<dbReference type="NCBIfam" id="TIGR00758">
    <property type="entry name" value="UDG_fam4"/>
    <property type="match status" value="1"/>
</dbReference>
<evidence type="ECO:0000256" key="9">
    <source>
        <dbReference type="ARBA" id="ARBA00023204"/>
    </source>
</evidence>
<dbReference type="SUPFAM" id="SSF52141">
    <property type="entry name" value="Uracil-DNA glycosylase-like"/>
    <property type="match status" value="1"/>
</dbReference>
<accession>A0ABS4QVQ5</accession>
<keyword evidence="8" id="KW-0411">Iron-sulfur</keyword>
<dbReference type="Gene3D" id="3.40.470.10">
    <property type="entry name" value="Uracil-DNA glycosylase-like domain"/>
    <property type="match status" value="1"/>
</dbReference>
<evidence type="ECO:0000259" key="10">
    <source>
        <dbReference type="SMART" id="SM00986"/>
    </source>
</evidence>
<reference evidence="11 12" key="1">
    <citation type="submission" date="2021-03" db="EMBL/GenBank/DDBJ databases">
        <title>Genomic Encyclopedia of Type Strains, Phase IV (KMG-IV): sequencing the most valuable type-strain genomes for metagenomic binning, comparative biology and taxonomic classification.</title>
        <authorList>
            <person name="Goeker M."/>
        </authorList>
    </citation>
    <scope>NUCLEOTIDE SEQUENCE [LARGE SCALE GENOMIC DNA]</scope>
    <source>
        <strain evidence="11 12">DSM 13372</strain>
    </source>
</reference>
<keyword evidence="9" id="KW-0234">DNA repair</keyword>
<keyword evidence="11" id="KW-0548">Nucleotidyltransferase</keyword>
<gene>
    <name evidence="11" type="ORF">J2Z31_001216</name>
</gene>
<dbReference type="InterPro" id="IPR005273">
    <property type="entry name" value="Ura-DNA_glyco_family4"/>
</dbReference>
<evidence type="ECO:0000256" key="6">
    <source>
        <dbReference type="ARBA" id="ARBA00022801"/>
    </source>
</evidence>
<organism evidence="11 12">
    <name type="scientific">Sinorhizobium kostiense</name>
    <dbReference type="NCBI Taxonomy" id="76747"/>
    <lineage>
        <taxon>Bacteria</taxon>
        <taxon>Pseudomonadati</taxon>
        <taxon>Pseudomonadota</taxon>
        <taxon>Alphaproteobacteria</taxon>
        <taxon>Hyphomicrobiales</taxon>
        <taxon>Rhizobiaceae</taxon>
        <taxon>Sinorhizobium/Ensifer group</taxon>
        <taxon>Sinorhizobium</taxon>
    </lineage>
</organism>
<evidence type="ECO:0000313" key="12">
    <source>
        <dbReference type="Proteomes" id="UP000730739"/>
    </source>
</evidence>
<evidence type="ECO:0000256" key="2">
    <source>
        <dbReference type="ARBA" id="ARBA00019403"/>
    </source>
</evidence>
<evidence type="ECO:0000256" key="1">
    <source>
        <dbReference type="ARBA" id="ARBA00006521"/>
    </source>
</evidence>
<dbReference type="CDD" id="cd10030">
    <property type="entry name" value="UDG-F4_TTUDGA_SPO1dp_like"/>
    <property type="match status" value="1"/>
</dbReference>
<feature type="domain" description="Uracil-DNA glycosylase-like" evidence="10">
    <location>
        <begin position="41"/>
        <end position="201"/>
    </location>
</feature>
<dbReference type="EMBL" id="JAGILA010000001">
    <property type="protein sequence ID" value="MBP2234726.1"/>
    <property type="molecule type" value="Genomic_DNA"/>
</dbReference>
<proteinExistence type="inferred from homology"/>
<sequence length="212" mass="23368">MKLGPALAGEHAGGPSLLAISQQAEGCQRCELYKNATQLVFGEGPRDARLFFIGEQPGDREDIEGHPFVGPAGILFAQCLEEAGIDRSECYVTNAVKHFKYEQRGKRRIHSKPNAGEIQSCAWWLGAELEKVRPDVVVALGATATRTLLGSSAKVTRDRGRAIHTGRDFDILVTIHPSYLLRIRERGDASQERQRFIADLRMAASLRSEARA</sequence>
<dbReference type="Proteomes" id="UP000730739">
    <property type="component" value="Unassembled WGS sequence"/>
</dbReference>
<dbReference type="InterPro" id="IPR051536">
    <property type="entry name" value="UDG_Type-4/5"/>
</dbReference>
<keyword evidence="5" id="KW-0227">DNA damage</keyword>